<dbReference type="PANTHER" id="PTHR22916">
    <property type="entry name" value="GLYCOSYLTRANSFERASE"/>
    <property type="match status" value="1"/>
</dbReference>
<accession>A0A1G7D4W2</accession>
<feature type="domain" description="Glycosyltransferase 2-like" evidence="2">
    <location>
        <begin position="31"/>
        <end position="148"/>
    </location>
</feature>
<dbReference type="PANTHER" id="PTHR22916:SF3">
    <property type="entry name" value="UDP-GLCNAC:BETAGAL BETA-1,3-N-ACETYLGLUCOSAMINYLTRANSFERASE-LIKE PROTEIN 1"/>
    <property type="match status" value="1"/>
</dbReference>
<dbReference type="RefSeq" id="WP_090595278.1">
    <property type="nucleotide sequence ID" value="NZ_LT629688.1"/>
</dbReference>
<dbReference type="EMBL" id="LT629688">
    <property type="protein sequence ID" value="SDE46557.1"/>
    <property type="molecule type" value="Genomic_DNA"/>
</dbReference>
<dbReference type="OrthoDB" id="2676521at2"/>
<feature type="domain" description="TarS/TarP linker" evidence="3">
    <location>
        <begin position="244"/>
        <end position="342"/>
    </location>
</feature>
<protein>
    <submittedName>
        <fullName evidence="4">Glycosyltransferase involved in cell wall bisynthesis</fullName>
    </submittedName>
</protein>
<dbReference type="GO" id="GO:0016758">
    <property type="term" value="F:hexosyltransferase activity"/>
    <property type="evidence" value="ECO:0007669"/>
    <property type="project" value="UniProtKB-ARBA"/>
</dbReference>
<dbReference type="InterPro" id="IPR001173">
    <property type="entry name" value="Glyco_trans_2-like"/>
</dbReference>
<dbReference type="InterPro" id="IPR054028">
    <property type="entry name" value="TarS/TarP_linker"/>
</dbReference>
<keyword evidence="4" id="KW-0808">Transferase</keyword>
<evidence type="ECO:0000256" key="1">
    <source>
        <dbReference type="SAM" id="MobiDB-lite"/>
    </source>
</evidence>
<dbReference type="Proteomes" id="UP000198546">
    <property type="component" value="Chromosome i"/>
</dbReference>
<evidence type="ECO:0000313" key="5">
    <source>
        <dbReference type="Proteomes" id="UP000198546"/>
    </source>
</evidence>
<reference evidence="4 5" key="1">
    <citation type="submission" date="2016-10" db="EMBL/GenBank/DDBJ databases">
        <authorList>
            <person name="de Groot N.N."/>
        </authorList>
    </citation>
    <scope>NUCLEOTIDE SEQUENCE [LARGE SCALE GENOMIC DNA]</scope>
    <source>
        <strain evidence="4 5">MON 2.2</strain>
    </source>
</reference>
<evidence type="ECO:0000259" key="3">
    <source>
        <dbReference type="Pfam" id="PF22181"/>
    </source>
</evidence>
<evidence type="ECO:0000313" key="4">
    <source>
        <dbReference type="EMBL" id="SDE46557.1"/>
    </source>
</evidence>
<dbReference type="STRING" id="675864.SAMN04489747_3490"/>
<dbReference type="Gene3D" id="3.90.550.10">
    <property type="entry name" value="Spore Coat Polysaccharide Biosynthesis Protein SpsA, Chain A"/>
    <property type="match status" value="1"/>
</dbReference>
<sequence length="610" mass="67299">MSTPDQGPQDQHEDAQAPGAPAVGAVEPDVTVVVPVYDAMPYLVELLDSLVAQDLAPERLQVVMVDDGSTDDGPQTLDRYAAEHPPIEVVHQENAGWPGPPRNHGLDLARGRYVFFADSDDRLGPEALRRMVEFADEHGSDIVLPKLVGLGGRGIGAPLAADNLVDVDPELVMPSLGPIKLFRRSMLLEHGIRFPEEKVRLEDGFVMAQAYYVARRISVLVDYDHYFVRLRDDGQNISMQALDPVGYSWSVGQVADRVRRHDPDPARADRVVSALFRRKCLKMYAPARFAAMPAERRQQWVENHQLVMARHVGDAMVADLGFPFRQRAELVRAGDVEGLLALGRLETDPGYETRATELGWSRRGGLRLVLETTGDDVPGDRLLLLRRRGGPDALRVPLRGPRDRVETTLPATVDLAEGTWDLSVEKAPAESAPKVRVRVDEATAVPDGRGRLEPYRTANGNLSLRAFGPPRRSLALVSPPRRPVPAAITRVAVTPGTLTVRCEVTTDDRTPGLQAQLEALCRDPAARVRPGTVLRRLDGGRWEVEATFEAGDFNSRRSGFFGLWLELTDTRGQVRLRLPSPEAPRTSTRVPGLRADLYTSSHGNLSLRCR</sequence>
<keyword evidence="5" id="KW-1185">Reference proteome</keyword>
<dbReference type="SUPFAM" id="SSF53448">
    <property type="entry name" value="Nucleotide-diphospho-sugar transferases"/>
    <property type="match status" value="1"/>
</dbReference>
<name>A0A1G7D4W2_9ACTN</name>
<dbReference type="CDD" id="cd00761">
    <property type="entry name" value="Glyco_tranf_GTA_type"/>
    <property type="match status" value="1"/>
</dbReference>
<evidence type="ECO:0000259" key="2">
    <source>
        <dbReference type="Pfam" id="PF00535"/>
    </source>
</evidence>
<proteinExistence type="predicted"/>
<dbReference type="Pfam" id="PF22181">
    <property type="entry name" value="TarS_linker"/>
    <property type="match status" value="1"/>
</dbReference>
<dbReference type="InterPro" id="IPR029044">
    <property type="entry name" value="Nucleotide-diphossugar_trans"/>
</dbReference>
<feature type="region of interest" description="Disordered" evidence="1">
    <location>
        <begin position="1"/>
        <end position="23"/>
    </location>
</feature>
<gene>
    <name evidence="4" type="ORF">SAMN04489747_3490</name>
</gene>
<dbReference type="Pfam" id="PF00535">
    <property type="entry name" value="Glycos_transf_2"/>
    <property type="match status" value="1"/>
</dbReference>
<dbReference type="AlphaFoldDB" id="A0A1G7D4W2"/>
<organism evidence="4 5">
    <name type="scientific">Auraticoccus monumenti</name>
    <dbReference type="NCBI Taxonomy" id="675864"/>
    <lineage>
        <taxon>Bacteria</taxon>
        <taxon>Bacillati</taxon>
        <taxon>Actinomycetota</taxon>
        <taxon>Actinomycetes</taxon>
        <taxon>Propionibacteriales</taxon>
        <taxon>Propionibacteriaceae</taxon>
        <taxon>Auraticoccus</taxon>
    </lineage>
</organism>